<evidence type="ECO:0000313" key="2">
    <source>
        <dbReference type="EMBL" id="KAE9522418.1"/>
    </source>
</evidence>
<dbReference type="Proteomes" id="UP000475862">
    <property type="component" value="Unassembled WGS sequence"/>
</dbReference>
<dbReference type="AlphaFoldDB" id="A0A6G0SW85"/>
<comment type="caution">
    <text evidence="2">The sequence shown here is derived from an EMBL/GenBank/DDBJ whole genome shotgun (WGS) entry which is preliminary data.</text>
</comment>
<name>A0A6G0SW85_APHGL</name>
<keyword evidence="1" id="KW-0472">Membrane</keyword>
<reference evidence="2 3" key="1">
    <citation type="submission" date="2019-08" db="EMBL/GenBank/DDBJ databases">
        <title>The genome of the soybean aphid Biotype 1, its phylome, world population structure and adaptation to the North American continent.</title>
        <authorList>
            <person name="Giordano R."/>
            <person name="Donthu R.K."/>
            <person name="Hernandez A.G."/>
            <person name="Wright C.L."/>
            <person name="Zimin A.V."/>
        </authorList>
    </citation>
    <scope>NUCLEOTIDE SEQUENCE [LARGE SCALE GENOMIC DNA]</scope>
    <source>
        <tissue evidence="2">Whole aphids</tissue>
    </source>
</reference>
<keyword evidence="1" id="KW-1133">Transmembrane helix</keyword>
<dbReference type="EMBL" id="VYZN01001214">
    <property type="protein sequence ID" value="KAE9522418.1"/>
    <property type="molecule type" value="Genomic_DNA"/>
</dbReference>
<accession>A0A6G0SW85</accession>
<proteinExistence type="predicted"/>
<gene>
    <name evidence="2" type="ORF">AGLY_017177</name>
</gene>
<keyword evidence="3" id="KW-1185">Reference proteome</keyword>
<feature type="transmembrane region" description="Helical" evidence="1">
    <location>
        <begin position="69"/>
        <end position="90"/>
    </location>
</feature>
<organism evidence="2 3">
    <name type="scientific">Aphis glycines</name>
    <name type="common">Soybean aphid</name>
    <dbReference type="NCBI Taxonomy" id="307491"/>
    <lineage>
        <taxon>Eukaryota</taxon>
        <taxon>Metazoa</taxon>
        <taxon>Ecdysozoa</taxon>
        <taxon>Arthropoda</taxon>
        <taxon>Hexapoda</taxon>
        <taxon>Insecta</taxon>
        <taxon>Pterygota</taxon>
        <taxon>Neoptera</taxon>
        <taxon>Paraneoptera</taxon>
        <taxon>Hemiptera</taxon>
        <taxon>Sternorrhyncha</taxon>
        <taxon>Aphidomorpha</taxon>
        <taxon>Aphidoidea</taxon>
        <taxon>Aphididae</taxon>
        <taxon>Aphidini</taxon>
        <taxon>Aphis</taxon>
        <taxon>Aphis</taxon>
    </lineage>
</organism>
<evidence type="ECO:0000256" key="1">
    <source>
        <dbReference type="SAM" id="Phobius"/>
    </source>
</evidence>
<evidence type="ECO:0000313" key="3">
    <source>
        <dbReference type="Proteomes" id="UP000475862"/>
    </source>
</evidence>
<protein>
    <submittedName>
        <fullName evidence="2">Uncharacterized protein</fullName>
    </submittedName>
</protein>
<sequence>MKNIPNDKIIELGDVKMLALTLENIKIKYEIQPDRWKFHIIVTNVHRICHGFAIGLNTRLSALSSSNSASIIVVSPSHFILPAALFSSLYTSSCRSSLTPSFIFSSFSFIILYNVIHPILIRACLHINRSHSQALIREVLQVLHTTSHPCLPEASRETFSQHLLSDRILFCRITSIQ</sequence>
<keyword evidence="1" id="KW-0812">Transmembrane</keyword>
<feature type="transmembrane region" description="Helical" evidence="1">
    <location>
        <begin position="102"/>
        <end position="121"/>
    </location>
</feature>